<keyword evidence="2" id="KW-1185">Reference proteome</keyword>
<protein>
    <submittedName>
        <fullName evidence="1">Uncharacterized protein</fullName>
    </submittedName>
</protein>
<accession>A0A016WNN3</accession>
<dbReference type="AlphaFoldDB" id="A0A016WNN3"/>
<evidence type="ECO:0000313" key="1">
    <source>
        <dbReference type="EMBL" id="EYC40613.1"/>
    </source>
</evidence>
<dbReference type="Proteomes" id="UP000024635">
    <property type="component" value="Unassembled WGS sequence"/>
</dbReference>
<organism evidence="1 2">
    <name type="scientific">Ancylostoma ceylanicum</name>
    <dbReference type="NCBI Taxonomy" id="53326"/>
    <lineage>
        <taxon>Eukaryota</taxon>
        <taxon>Metazoa</taxon>
        <taxon>Ecdysozoa</taxon>
        <taxon>Nematoda</taxon>
        <taxon>Chromadorea</taxon>
        <taxon>Rhabditida</taxon>
        <taxon>Rhabditina</taxon>
        <taxon>Rhabditomorpha</taxon>
        <taxon>Strongyloidea</taxon>
        <taxon>Ancylostomatidae</taxon>
        <taxon>Ancylostomatinae</taxon>
        <taxon>Ancylostoma</taxon>
    </lineage>
</organism>
<comment type="caution">
    <text evidence="1">The sequence shown here is derived from an EMBL/GenBank/DDBJ whole genome shotgun (WGS) entry which is preliminary data.</text>
</comment>
<sequence>MSSDKCRCVGACLGSTQIVFIGQRHVRWNFWPSVASRCIAHIRIYAYSASFVVFRHRRCLSAYVKIGPTTKCRV</sequence>
<name>A0A016WNN3_9BILA</name>
<gene>
    <name evidence="1" type="primary">Acey_s0604.g549</name>
    <name evidence="1" type="ORF">Y032_0604g549</name>
</gene>
<reference evidence="2" key="1">
    <citation type="journal article" date="2015" name="Nat. Genet.">
        <title>The genome and transcriptome of the zoonotic hookworm Ancylostoma ceylanicum identify infection-specific gene families.</title>
        <authorList>
            <person name="Schwarz E.M."/>
            <person name="Hu Y."/>
            <person name="Antoshechkin I."/>
            <person name="Miller M.M."/>
            <person name="Sternberg P.W."/>
            <person name="Aroian R.V."/>
        </authorList>
    </citation>
    <scope>NUCLEOTIDE SEQUENCE</scope>
    <source>
        <strain evidence="2">HY135</strain>
    </source>
</reference>
<dbReference type="EMBL" id="JARK01000204">
    <property type="protein sequence ID" value="EYC40613.1"/>
    <property type="molecule type" value="Genomic_DNA"/>
</dbReference>
<proteinExistence type="predicted"/>
<evidence type="ECO:0000313" key="2">
    <source>
        <dbReference type="Proteomes" id="UP000024635"/>
    </source>
</evidence>